<evidence type="ECO:0000256" key="3">
    <source>
        <dbReference type="SAM" id="SignalP"/>
    </source>
</evidence>
<evidence type="ECO:0000256" key="2">
    <source>
        <dbReference type="ARBA" id="ARBA00022803"/>
    </source>
</evidence>
<dbReference type="RefSeq" id="WP_160732640.1">
    <property type="nucleotide sequence ID" value="NZ_WTYO01000002.1"/>
</dbReference>
<protein>
    <submittedName>
        <fullName evidence="6">DUF3857 domain-containing protein</fullName>
    </submittedName>
</protein>
<keyword evidence="1" id="KW-0677">Repeat</keyword>
<comment type="caution">
    <text evidence="6">The sequence shown here is derived from an EMBL/GenBank/DDBJ whole genome shotgun (WGS) entry which is preliminary data.</text>
</comment>
<feature type="chain" id="PRO_5045931725" evidence="3">
    <location>
        <begin position="21"/>
        <end position="929"/>
    </location>
</feature>
<dbReference type="PANTHER" id="PTHR44858">
    <property type="entry name" value="TETRATRICOPEPTIDE REPEAT PROTEIN 6"/>
    <property type="match status" value="1"/>
</dbReference>
<dbReference type="Pfam" id="PF12969">
    <property type="entry name" value="DUF3857"/>
    <property type="match status" value="1"/>
</dbReference>
<dbReference type="SMART" id="SM00028">
    <property type="entry name" value="TPR"/>
    <property type="match status" value="2"/>
</dbReference>
<dbReference type="InterPro" id="IPR011990">
    <property type="entry name" value="TPR-like_helical_dom_sf"/>
</dbReference>
<dbReference type="InterPro" id="IPR002931">
    <property type="entry name" value="Transglutaminase-like"/>
</dbReference>
<feature type="domain" description="DUF3857" evidence="5">
    <location>
        <begin position="81"/>
        <end position="222"/>
    </location>
</feature>
<dbReference type="InterPro" id="IPR038765">
    <property type="entry name" value="Papain-like_cys_pep_sf"/>
</dbReference>
<evidence type="ECO:0000313" key="6">
    <source>
        <dbReference type="EMBL" id="MXO67964.1"/>
    </source>
</evidence>
<dbReference type="Gene3D" id="2.60.40.3140">
    <property type="match status" value="1"/>
</dbReference>
<dbReference type="InterPro" id="IPR024618">
    <property type="entry name" value="DUF3857"/>
</dbReference>
<proteinExistence type="predicted"/>
<dbReference type="InterPro" id="IPR050498">
    <property type="entry name" value="Ycf3"/>
</dbReference>
<dbReference type="Pfam" id="PF01841">
    <property type="entry name" value="Transglut_core"/>
    <property type="match status" value="1"/>
</dbReference>
<dbReference type="EMBL" id="WTYO01000002">
    <property type="protein sequence ID" value="MXO67964.1"/>
    <property type="molecule type" value="Genomic_DNA"/>
</dbReference>
<keyword evidence="7" id="KW-1185">Reference proteome</keyword>
<evidence type="ECO:0000256" key="1">
    <source>
        <dbReference type="ARBA" id="ARBA00022737"/>
    </source>
</evidence>
<accession>A0ABW9UVM6</accession>
<keyword evidence="3" id="KW-0732">Signal</keyword>
<evidence type="ECO:0000259" key="5">
    <source>
        <dbReference type="Pfam" id="PF12969"/>
    </source>
</evidence>
<dbReference type="SUPFAM" id="SSF54001">
    <property type="entry name" value="Cysteine proteinases"/>
    <property type="match status" value="1"/>
</dbReference>
<reference evidence="6 7" key="1">
    <citation type="submission" date="2019-12" db="EMBL/GenBank/DDBJ databases">
        <title>Genomic-based taxomic classification of the family Erythrobacteraceae.</title>
        <authorList>
            <person name="Xu L."/>
        </authorList>
    </citation>
    <scope>NUCLEOTIDE SEQUENCE [LARGE SCALE GENOMIC DNA]</scope>
    <source>
        <strain evidence="6 7">H32</strain>
    </source>
</reference>
<evidence type="ECO:0000313" key="7">
    <source>
        <dbReference type="Proteomes" id="UP000444401"/>
    </source>
</evidence>
<dbReference type="InterPro" id="IPR019734">
    <property type="entry name" value="TPR_rpt"/>
</dbReference>
<feature type="domain" description="Transglutaminase-like" evidence="4">
    <location>
        <begin position="281"/>
        <end position="355"/>
    </location>
</feature>
<keyword evidence="2" id="KW-0802">TPR repeat</keyword>
<dbReference type="Gene3D" id="1.25.40.10">
    <property type="entry name" value="Tetratricopeptide repeat domain"/>
    <property type="match status" value="2"/>
</dbReference>
<name>A0ABW9UVM6_9SPHN</name>
<feature type="signal peptide" evidence="3">
    <location>
        <begin position="1"/>
        <end position="20"/>
    </location>
</feature>
<organism evidence="6 7">
    <name type="scientific">Pelagerythrobacter marinus</name>
    <dbReference type="NCBI Taxonomy" id="538382"/>
    <lineage>
        <taxon>Bacteria</taxon>
        <taxon>Pseudomonadati</taxon>
        <taxon>Pseudomonadota</taxon>
        <taxon>Alphaproteobacteria</taxon>
        <taxon>Sphingomonadales</taxon>
        <taxon>Erythrobacteraceae</taxon>
        <taxon>Pelagerythrobacter</taxon>
    </lineage>
</organism>
<dbReference type="Gene3D" id="3.10.620.30">
    <property type="match status" value="1"/>
</dbReference>
<dbReference type="Proteomes" id="UP000444401">
    <property type="component" value="Unassembled WGS sequence"/>
</dbReference>
<evidence type="ECO:0000259" key="4">
    <source>
        <dbReference type="Pfam" id="PF01841"/>
    </source>
</evidence>
<gene>
    <name evidence="6" type="ORF">GRI72_03840</name>
</gene>
<sequence length="929" mass="100860">MVRLIAGGISAAALVAPAWAGEEILYQPEPEWVEVAELPPADSHQGKPMRLIESQVLLDGGTVWEFRDIALAFETPEMLSQLGTVSANWLPDKGDLIVHRIELVRDGETLDVLADGAGFEVLRRERQLEQRILDGGLTATLAVPGLRVGDTLRVAYSVTRRDQALDGQMEWSSEILAEPLPVASGRIVLAWPEGQAVQHQLRRADGAARLTREDGMTRLAIAMPLAEPPEMPDDAPVRFRLAPTVQAGTFDSWEAVSASMAPYYATEGTIAPGGAIAQELDRIRAAESDPLARAALAVQLVQEEVGYLMNGLDGGNYLPQSPAETWEKRYGDCKAKSLLLLAMLRELGIEAEAVLVSTTMGDAIPELLPVPGNFNHVIVRADIGGETYWLDGTSTGTRLQTMAAVPRFGHALPLREGGAGLQPIPARPLPVPGRTVRLAVDQRAGIALPALFDLELTVTGPDASAFRMLAQLEDGDQRDEFIQGAATAIIGDHRQIERSIAFDDESGSATVTVEGLMTTPWNMRDGRYRLEMPYLPAASFRFDNDRARAEWRDLPVTVNGPLFWRTQVEWLLPEDGAGFTVRGEPAFDREIGGNRIVSSGGIEGDRIAITQDVVSHAWEIPASELPATKREAIRMKRRLPTFVAPADTRRAWDYRGSDRAMLEDLEQAYAVLVEREDDDEAGAFTNRAIFRAGVGDWDGALADLDVALEREPAAWLHRRRAQARRQLGDLEGALADLQAAETLDPANPDHFKQVEILGQLGRGEEAIALAQDSALVASNPDWGDIQIAYAEGWAGQTEEGLERLADLVEFAAPGSEAFNALCWYSGIWNRATDETLPVCLKAVEQSAGGIGALDSRAMVLFRLGEAEGALTDLDKVLAASPDEHASRYMRGIVRLQLGDAGGREDIAVALAAEPALEAVYRAYGIAPPR</sequence>
<dbReference type="SUPFAM" id="SSF48452">
    <property type="entry name" value="TPR-like"/>
    <property type="match status" value="1"/>
</dbReference>
<dbReference type="PANTHER" id="PTHR44858:SF1">
    <property type="entry name" value="UDP-N-ACETYLGLUCOSAMINE--PEPTIDE N-ACETYLGLUCOSAMINYLTRANSFERASE SPINDLY-RELATED"/>
    <property type="match status" value="1"/>
</dbReference>